<name>A0A4R2LKD9_9FIRM</name>
<keyword evidence="3 9" id="KW-1003">Cell membrane</keyword>
<dbReference type="GO" id="GO:0005886">
    <property type="term" value="C:plasma membrane"/>
    <property type="evidence" value="ECO:0007669"/>
    <property type="project" value="UniProtKB-SubCell"/>
</dbReference>
<evidence type="ECO:0000256" key="4">
    <source>
        <dbReference type="ARBA" id="ARBA00022692"/>
    </source>
</evidence>
<evidence type="ECO:0000256" key="5">
    <source>
        <dbReference type="ARBA" id="ARBA00022927"/>
    </source>
</evidence>
<keyword evidence="7 9" id="KW-0811">Translocation</keyword>
<evidence type="ECO:0000256" key="8">
    <source>
        <dbReference type="ARBA" id="ARBA00023136"/>
    </source>
</evidence>
<comment type="subunit">
    <text evidence="9">Forms a complex with SecF. Part of the essential Sec protein translocation apparatus which comprises SecA, SecYEG and auxiliary proteins SecDF. Other proteins may also be involved.</text>
</comment>
<dbReference type="GO" id="GO:0006605">
    <property type="term" value="P:protein targeting"/>
    <property type="evidence" value="ECO:0007669"/>
    <property type="project" value="UniProtKB-UniRule"/>
</dbReference>
<keyword evidence="6 9" id="KW-1133">Transmembrane helix</keyword>
<dbReference type="PANTHER" id="PTHR30081">
    <property type="entry name" value="PROTEIN-EXPORT MEMBRANE PROTEIN SEC"/>
    <property type="match status" value="1"/>
</dbReference>
<feature type="domain" description="SecDF P1 head subdomain" evidence="11">
    <location>
        <begin position="125"/>
        <end position="234"/>
    </location>
</feature>
<evidence type="ECO:0000313" key="13">
    <source>
        <dbReference type="Proteomes" id="UP000294919"/>
    </source>
</evidence>
<dbReference type="GO" id="GO:0065002">
    <property type="term" value="P:intracellular protein transmembrane transport"/>
    <property type="evidence" value="ECO:0007669"/>
    <property type="project" value="UniProtKB-UniRule"/>
</dbReference>
<feature type="transmembrane region" description="Helical" evidence="9">
    <location>
        <begin position="257"/>
        <end position="277"/>
    </location>
</feature>
<feature type="domain" description="Protein export membrane protein SecD/SecF C-terminal" evidence="10">
    <location>
        <begin position="238"/>
        <end position="404"/>
    </location>
</feature>
<accession>A0A4R2LKD9</accession>
<evidence type="ECO:0000256" key="2">
    <source>
        <dbReference type="ARBA" id="ARBA00022448"/>
    </source>
</evidence>
<reference evidence="12 13" key="1">
    <citation type="submission" date="2019-03" db="EMBL/GenBank/DDBJ databases">
        <title>Genomic Encyclopedia of Type Strains, Phase IV (KMG-IV): sequencing the most valuable type-strain genomes for metagenomic binning, comparative biology and taxonomic classification.</title>
        <authorList>
            <person name="Goeker M."/>
        </authorList>
    </citation>
    <scope>NUCLEOTIDE SEQUENCE [LARGE SCALE GENOMIC DNA]</scope>
    <source>
        <strain evidence="12 13">DSM 102940</strain>
    </source>
</reference>
<comment type="subcellular location">
    <subcellularLocation>
        <location evidence="1 9">Cell membrane</location>
        <topology evidence="1 9">Multi-pass membrane protein</topology>
    </subcellularLocation>
</comment>
<dbReference type="Gene3D" id="1.20.1640.10">
    <property type="entry name" value="Multidrug efflux transporter AcrB transmembrane domain"/>
    <property type="match status" value="1"/>
</dbReference>
<dbReference type="GO" id="GO:0043952">
    <property type="term" value="P:protein transport by the Sec complex"/>
    <property type="evidence" value="ECO:0007669"/>
    <property type="project" value="UniProtKB-UniRule"/>
</dbReference>
<dbReference type="AlphaFoldDB" id="A0A4R2LKD9"/>
<dbReference type="InterPro" id="IPR055344">
    <property type="entry name" value="SecD_SecF_C_bact"/>
</dbReference>
<evidence type="ECO:0000256" key="7">
    <source>
        <dbReference type="ARBA" id="ARBA00023010"/>
    </source>
</evidence>
<evidence type="ECO:0000313" key="12">
    <source>
        <dbReference type="EMBL" id="TCO79845.1"/>
    </source>
</evidence>
<keyword evidence="8 9" id="KW-0472">Membrane</keyword>
<feature type="transmembrane region" description="Helical" evidence="9">
    <location>
        <begin position="351"/>
        <end position="373"/>
    </location>
</feature>
<protein>
    <recommendedName>
        <fullName evidence="9">Protein translocase subunit SecD</fullName>
    </recommendedName>
</protein>
<dbReference type="HAMAP" id="MF_01463_B">
    <property type="entry name" value="SecD_B"/>
    <property type="match status" value="1"/>
</dbReference>
<feature type="transmembrane region" description="Helical" evidence="9">
    <location>
        <begin position="309"/>
        <end position="330"/>
    </location>
</feature>
<dbReference type="RefSeq" id="WP_243116517.1">
    <property type="nucleotide sequence ID" value="NZ_SLWV01000001.1"/>
</dbReference>
<keyword evidence="5 9" id="KW-0653">Protein transport</keyword>
<dbReference type="EMBL" id="SLWV01000001">
    <property type="protein sequence ID" value="TCO79845.1"/>
    <property type="molecule type" value="Genomic_DNA"/>
</dbReference>
<dbReference type="Proteomes" id="UP000294919">
    <property type="component" value="Unassembled WGS sequence"/>
</dbReference>
<comment type="function">
    <text evidence="9">Part of the Sec protein translocase complex. Interacts with the SecYEG preprotein conducting channel. SecDF uses the proton motive force (PMF) to complete protein translocation after the ATP-dependent function of SecA.</text>
</comment>
<dbReference type="FunFam" id="1.20.1640.10:FF:000004">
    <property type="entry name" value="Protein translocase subunit SecD"/>
    <property type="match status" value="1"/>
</dbReference>
<comment type="similarity">
    <text evidence="9">Belongs to the SecD/SecF family. SecD subfamily.</text>
</comment>
<evidence type="ECO:0000256" key="1">
    <source>
        <dbReference type="ARBA" id="ARBA00004651"/>
    </source>
</evidence>
<dbReference type="InterPro" id="IPR005791">
    <property type="entry name" value="SecD"/>
</dbReference>
<gene>
    <name evidence="9" type="primary">secD</name>
    <name evidence="12" type="ORF">EV214_10177</name>
</gene>
<dbReference type="InterPro" id="IPR022813">
    <property type="entry name" value="SecD/SecF_arch_bac"/>
</dbReference>
<feature type="transmembrane region" description="Helical" evidence="9">
    <location>
        <begin position="284"/>
        <end position="303"/>
    </location>
</feature>
<evidence type="ECO:0000259" key="10">
    <source>
        <dbReference type="Pfam" id="PF02355"/>
    </source>
</evidence>
<evidence type="ECO:0000256" key="6">
    <source>
        <dbReference type="ARBA" id="ARBA00022989"/>
    </source>
</evidence>
<comment type="caution">
    <text evidence="9">Lacks conserved residue(s) required for the propagation of feature annotation.</text>
</comment>
<dbReference type="NCBIfam" id="TIGR01129">
    <property type="entry name" value="secD"/>
    <property type="match status" value="1"/>
</dbReference>
<dbReference type="NCBIfam" id="TIGR00916">
    <property type="entry name" value="2A0604s01"/>
    <property type="match status" value="1"/>
</dbReference>
<keyword evidence="4 9" id="KW-0812">Transmembrane</keyword>
<dbReference type="Gene3D" id="3.30.70.3220">
    <property type="match status" value="1"/>
</dbReference>
<dbReference type="InterPro" id="IPR001036">
    <property type="entry name" value="Acrflvin-R"/>
</dbReference>
<keyword evidence="2 9" id="KW-0813">Transport</keyword>
<feature type="transmembrane region" description="Helical" evidence="9">
    <location>
        <begin position="379"/>
        <end position="403"/>
    </location>
</feature>
<proteinExistence type="inferred from homology"/>
<comment type="caution">
    <text evidence="12">The sequence shown here is derived from an EMBL/GenBank/DDBJ whole genome shotgun (WGS) entry which is preliminary data.</text>
</comment>
<dbReference type="Pfam" id="PF22599">
    <property type="entry name" value="SecDF_P1_head"/>
    <property type="match status" value="1"/>
</dbReference>
<sequence>MKMKNAIILLLIIAIVATGAVAGMKGLEVGNVKVSSIKQMMKLGLDLKGGVFVVLEAQTDTTGKELDKIMNQTKEVIERRVNAMGLTEPNVMREGTKRIRVELPGVKNAQEAIASLGTVAQLQFINAKGEVILTGEQVKNSEVGFEKDRGNIPSVSLEFTSEGAELFQKATKEAASHPQGSPERIIGIVLDKEIISAPAVSDEIANGRASITGNFTIEEASRLSALIRGGALPVTLTEVQTSVIGPTLGMDSLNKSIYAAGIGIALVFLFMLIYYRVPGFIANIALLIYILIVLYVLVGFGAVLTLPGIAGLILGIGMAVDANVIIFERIKEEIRNGKTLRAAVSSGFSKALTTILDSNVTTVIAGFVLYQFGSGTIRGFAVTLMISVAASMFTAVIVTKFLLKLFISIDIFKNTKLYGA</sequence>
<evidence type="ECO:0000256" key="9">
    <source>
        <dbReference type="HAMAP-Rule" id="MF_01463"/>
    </source>
</evidence>
<dbReference type="Pfam" id="PF02355">
    <property type="entry name" value="SecD_SecF_C"/>
    <property type="match status" value="1"/>
</dbReference>
<dbReference type="PRINTS" id="PR00702">
    <property type="entry name" value="ACRIFLAVINRP"/>
</dbReference>
<evidence type="ECO:0000259" key="11">
    <source>
        <dbReference type="Pfam" id="PF22599"/>
    </source>
</evidence>
<evidence type="ECO:0000256" key="3">
    <source>
        <dbReference type="ARBA" id="ARBA00022475"/>
    </source>
</evidence>
<organism evidence="12 13">
    <name type="scientific">Marinisporobacter balticus</name>
    <dbReference type="NCBI Taxonomy" id="2018667"/>
    <lineage>
        <taxon>Bacteria</taxon>
        <taxon>Bacillati</taxon>
        <taxon>Bacillota</taxon>
        <taxon>Clostridia</taxon>
        <taxon>Peptostreptococcales</taxon>
        <taxon>Thermotaleaceae</taxon>
        <taxon>Marinisporobacter</taxon>
    </lineage>
</organism>
<dbReference type="InterPro" id="IPR048634">
    <property type="entry name" value="SecD_SecF_C"/>
</dbReference>
<dbReference type="GO" id="GO:0015450">
    <property type="term" value="F:protein-transporting ATPase activity"/>
    <property type="evidence" value="ECO:0007669"/>
    <property type="project" value="InterPro"/>
</dbReference>
<dbReference type="PANTHER" id="PTHR30081:SF1">
    <property type="entry name" value="PROTEIN TRANSLOCASE SUBUNIT SECD"/>
    <property type="match status" value="1"/>
</dbReference>
<dbReference type="SUPFAM" id="SSF82866">
    <property type="entry name" value="Multidrug efflux transporter AcrB transmembrane domain"/>
    <property type="match status" value="1"/>
</dbReference>
<keyword evidence="13" id="KW-1185">Reference proteome</keyword>
<dbReference type="InterPro" id="IPR054384">
    <property type="entry name" value="SecDF_P1_head"/>
</dbReference>